<organism evidence="1 2">
    <name type="scientific">Stenotrophomonas maltophilia</name>
    <name type="common">Pseudomonas maltophilia</name>
    <name type="synonym">Xanthomonas maltophilia</name>
    <dbReference type="NCBI Taxonomy" id="40324"/>
    <lineage>
        <taxon>Bacteria</taxon>
        <taxon>Pseudomonadati</taxon>
        <taxon>Pseudomonadota</taxon>
        <taxon>Gammaproteobacteria</taxon>
        <taxon>Lysobacterales</taxon>
        <taxon>Lysobacteraceae</taxon>
        <taxon>Stenotrophomonas</taxon>
        <taxon>Stenotrophomonas maltophilia group</taxon>
    </lineage>
</organism>
<reference evidence="1 2" key="1">
    <citation type="submission" date="2016-05" db="EMBL/GenBank/DDBJ databases">
        <authorList>
            <person name="Lavstsen T."/>
            <person name="Jespersen J.S."/>
        </authorList>
    </citation>
    <scope>NUCLEOTIDE SEQUENCE [LARGE SCALE GENOMIC DNA]</scope>
    <source>
        <strain evidence="1 2">SM-5815</strain>
    </source>
</reference>
<comment type="caution">
    <text evidence="1">The sequence shown here is derived from an EMBL/GenBank/DDBJ whole genome shotgun (WGS) entry which is preliminary data.</text>
</comment>
<proteinExistence type="predicted"/>
<evidence type="ECO:0000313" key="2">
    <source>
        <dbReference type="Proteomes" id="UP000249614"/>
    </source>
</evidence>
<protein>
    <submittedName>
        <fullName evidence="1">Uncharacterized protein</fullName>
    </submittedName>
</protein>
<evidence type="ECO:0000313" key="1">
    <source>
        <dbReference type="EMBL" id="PZS88139.1"/>
    </source>
</evidence>
<name>A0A2W6ING6_STEMA</name>
<accession>A0A2W6ING6</accession>
<gene>
    <name evidence="1" type="ORF">A7X83_15585</name>
</gene>
<dbReference type="AlphaFoldDB" id="A0A2W6ING6"/>
<dbReference type="Proteomes" id="UP000249614">
    <property type="component" value="Unassembled WGS sequence"/>
</dbReference>
<dbReference type="EMBL" id="LXXM01000217">
    <property type="protein sequence ID" value="PZS88139.1"/>
    <property type="molecule type" value="Genomic_DNA"/>
</dbReference>
<sequence>MGYDAMGPGLAGAAKEMVMSVPLHSFERIPTTEASAGDLVYITDGWFLRLENEDGDHTRGLILTGPNAGKVVRWPTANGIRISHGNSWQVLAKVGAPVTGSFPAVSVGEEGVTFHGYQWNIPELHYAFTPFGQEIHARREPWEYISSFSVWLNADDGTPLGVNPVFTVGA</sequence>